<reference evidence="2" key="1">
    <citation type="submission" date="2017-09" db="EMBL/GenBank/DDBJ databases">
        <authorList>
            <person name="Varghese N."/>
            <person name="Submissions S."/>
        </authorList>
    </citation>
    <scope>NUCLEOTIDE SEQUENCE [LARGE SCALE GENOMIC DNA]</scope>
    <source>
        <strain evidence="2">C7</strain>
    </source>
</reference>
<dbReference type="Proteomes" id="UP000220034">
    <property type="component" value="Unassembled WGS sequence"/>
</dbReference>
<sequence length="197" mass="22034">MRIAILGWGSLIWDIENLEPFVTGDWQMSGGPALPMEFSRVSPKRKMGLAVCLDPEVGALCATHVIRSTRTDVQQAARDLAARERAPMDRIGWATAQECFGRLPAVNSRVMQWCAQGDYDAALWTDLEPTFHESQGQDFTVLRAIEYLKTLRGEQIEEAYRYIQEAPPTTMTPLRRALQNDPWWATLSAGPAAQTAP</sequence>
<name>A0A2C9CU25_9RHOB</name>
<dbReference type="EMBL" id="OCTN01000005">
    <property type="protein sequence ID" value="SOH94767.1"/>
    <property type="molecule type" value="Genomic_DNA"/>
</dbReference>
<gene>
    <name evidence="1" type="ORF">SAMN06273572_105191</name>
</gene>
<organism evidence="1 2">
    <name type="scientific">Pontivivens marinum</name>
    <dbReference type="NCBI Taxonomy" id="1690039"/>
    <lineage>
        <taxon>Bacteria</taxon>
        <taxon>Pseudomonadati</taxon>
        <taxon>Pseudomonadota</taxon>
        <taxon>Alphaproteobacteria</taxon>
        <taxon>Rhodobacterales</taxon>
        <taxon>Paracoccaceae</taxon>
        <taxon>Pontivivens</taxon>
    </lineage>
</organism>
<dbReference type="AlphaFoldDB" id="A0A2C9CU25"/>
<evidence type="ECO:0000313" key="1">
    <source>
        <dbReference type="EMBL" id="SOH94767.1"/>
    </source>
</evidence>
<proteinExistence type="predicted"/>
<evidence type="ECO:0000313" key="2">
    <source>
        <dbReference type="Proteomes" id="UP000220034"/>
    </source>
</evidence>
<keyword evidence="2" id="KW-1185">Reference proteome</keyword>
<accession>A0A2C9CU25</accession>
<dbReference type="RefSeq" id="WP_097930655.1">
    <property type="nucleotide sequence ID" value="NZ_OCTN01000005.1"/>
</dbReference>
<dbReference type="OrthoDB" id="262743at2"/>
<protein>
    <submittedName>
        <fullName evidence="1">Uncharacterized protein</fullName>
    </submittedName>
</protein>